<feature type="domain" description="Rhodanese" evidence="8">
    <location>
        <begin position="170"/>
        <end position="259"/>
    </location>
</feature>
<feature type="domain" description="Tyrosine-protein phosphatase" evidence="6">
    <location>
        <begin position="276"/>
        <end position="418"/>
    </location>
</feature>
<accession>A0AAD9KTN7</accession>
<evidence type="ECO:0000256" key="4">
    <source>
        <dbReference type="ARBA" id="ARBA00048336"/>
    </source>
</evidence>
<dbReference type="GO" id="GO:0004722">
    <property type="term" value="F:protein serine/threonine phosphatase activity"/>
    <property type="evidence" value="ECO:0007669"/>
    <property type="project" value="UniProtKB-EC"/>
</dbReference>
<evidence type="ECO:0000259" key="6">
    <source>
        <dbReference type="PROSITE" id="PS50054"/>
    </source>
</evidence>
<name>A0AAD9KTN7_RIDPI</name>
<dbReference type="GO" id="GO:0019903">
    <property type="term" value="F:protein phosphatase binding"/>
    <property type="evidence" value="ECO:0007669"/>
    <property type="project" value="TreeGrafter"/>
</dbReference>
<dbReference type="SMART" id="SM00195">
    <property type="entry name" value="DSPc"/>
    <property type="match status" value="1"/>
</dbReference>
<keyword evidence="2" id="KW-0378">Hydrolase</keyword>
<evidence type="ECO:0000259" key="8">
    <source>
        <dbReference type="PROSITE" id="PS50206"/>
    </source>
</evidence>
<dbReference type="InterPro" id="IPR000340">
    <property type="entry name" value="Dual-sp_phosphatase_cat-dom"/>
</dbReference>
<dbReference type="Gene3D" id="3.40.250.10">
    <property type="entry name" value="Rhodanese-like domain"/>
    <property type="match status" value="1"/>
</dbReference>
<dbReference type="InterPro" id="IPR000387">
    <property type="entry name" value="Tyr_Pase_dom"/>
</dbReference>
<dbReference type="GO" id="GO:0062030">
    <property type="term" value="P:negative regulation of stress granule assembly"/>
    <property type="evidence" value="ECO:0007669"/>
    <property type="project" value="TreeGrafter"/>
</dbReference>
<keyword evidence="3" id="KW-0904">Protein phosphatase</keyword>
<gene>
    <name evidence="9" type="ORF">NP493_596g02001</name>
</gene>
<dbReference type="Gene3D" id="3.90.190.10">
    <property type="entry name" value="Protein tyrosine phosphatase superfamily"/>
    <property type="match status" value="1"/>
</dbReference>
<dbReference type="AlphaFoldDB" id="A0AAD9KTN7"/>
<evidence type="ECO:0000313" key="10">
    <source>
        <dbReference type="Proteomes" id="UP001209878"/>
    </source>
</evidence>
<dbReference type="InterPro" id="IPR001763">
    <property type="entry name" value="Rhodanese-like_dom"/>
</dbReference>
<proteinExistence type="inferred from homology"/>
<sequence>MGQQHGRVNMGKEERKDVKPMAQERGDMWEAKAVAVLKETKTSGQVKNDQSLCPESPPPVLLTTSPNQDGDVVVSGSNKMTRLFQRRASVKVGPDSQSDSTGDQPPSEVSSSTSLPSNRVQHLLFTNVQLPVAMTNTDDVEDGYISVTQLYNSLNDGQLSCYMFDPTYMLIVDTRMAVDYFKQHIVTAVHVSDLTDTHQVEPLHDYTMVIVYDNKGLSRSLKDSALSKAVKEMSVQGIHAFIVQGGFDSFQRKHPYLCTEKIPKTGRQRNELLLQYPSVVLDGQLYLGRVDQATNKNIVTDLAITHIINITLDQLSPFAGRIHYLTVNLEDDCASDLLSEFLATSKFIKDAIDGGGRVLVHCNLGVSRSASVVIAYLMCTQHWVLRDAYHYLKEHRPIIHPNSGFLTQLSHFEEILYGHKFTDTAKLKG</sequence>
<dbReference type="InterPro" id="IPR053272">
    <property type="entry name" value="STY_interacting-like"/>
</dbReference>
<dbReference type="GO" id="GO:0004864">
    <property type="term" value="F:protein phosphatase inhibitor activity"/>
    <property type="evidence" value="ECO:0007669"/>
    <property type="project" value="TreeGrafter"/>
</dbReference>
<dbReference type="Pfam" id="PF00782">
    <property type="entry name" value="DSPc"/>
    <property type="match status" value="1"/>
</dbReference>
<dbReference type="PANTHER" id="PTHR46659">
    <property type="entry name" value="SERINE/THREONINE/TYROSINE-INTERACTING-LIKE PROTEIN 1"/>
    <property type="match status" value="1"/>
</dbReference>
<dbReference type="SUPFAM" id="SSF52799">
    <property type="entry name" value="(Phosphotyrosine protein) phosphatases II"/>
    <property type="match status" value="1"/>
</dbReference>
<dbReference type="InterPro" id="IPR020422">
    <property type="entry name" value="TYR_PHOSPHATASE_DUAL_dom"/>
</dbReference>
<comment type="catalytic activity">
    <reaction evidence="4">
        <text>O-phospho-L-threonyl-[protein] + H2O = L-threonyl-[protein] + phosphate</text>
        <dbReference type="Rhea" id="RHEA:47004"/>
        <dbReference type="Rhea" id="RHEA-COMP:11060"/>
        <dbReference type="Rhea" id="RHEA-COMP:11605"/>
        <dbReference type="ChEBI" id="CHEBI:15377"/>
        <dbReference type="ChEBI" id="CHEBI:30013"/>
        <dbReference type="ChEBI" id="CHEBI:43474"/>
        <dbReference type="ChEBI" id="CHEBI:61977"/>
        <dbReference type="EC" id="3.1.3.16"/>
    </reaction>
</comment>
<dbReference type="PROSITE" id="PS50056">
    <property type="entry name" value="TYR_PHOSPHATASE_2"/>
    <property type="match status" value="1"/>
</dbReference>
<feature type="region of interest" description="Disordered" evidence="5">
    <location>
        <begin position="40"/>
        <end position="72"/>
    </location>
</feature>
<dbReference type="PROSITE" id="PS50054">
    <property type="entry name" value="TYR_PHOSPHATASE_DUAL"/>
    <property type="match status" value="1"/>
</dbReference>
<evidence type="ECO:0000256" key="2">
    <source>
        <dbReference type="ARBA" id="ARBA00022801"/>
    </source>
</evidence>
<comment type="similarity">
    <text evidence="1">Belongs to the protein-tyrosine phosphatase family.</text>
</comment>
<dbReference type="PROSITE" id="PS50206">
    <property type="entry name" value="RHODANESE_3"/>
    <property type="match status" value="1"/>
</dbReference>
<feature type="region of interest" description="Disordered" evidence="5">
    <location>
        <begin position="87"/>
        <end position="116"/>
    </location>
</feature>
<organism evidence="9 10">
    <name type="scientific">Ridgeia piscesae</name>
    <name type="common">Tubeworm</name>
    <dbReference type="NCBI Taxonomy" id="27915"/>
    <lineage>
        <taxon>Eukaryota</taxon>
        <taxon>Metazoa</taxon>
        <taxon>Spiralia</taxon>
        <taxon>Lophotrochozoa</taxon>
        <taxon>Annelida</taxon>
        <taxon>Polychaeta</taxon>
        <taxon>Sedentaria</taxon>
        <taxon>Canalipalpata</taxon>
        <taxon>Sabellida</taxon>
        <taxon>Siboglinidae</taxon>
        <taxon>Ridgeia</taxon>
    </lineage>
</organism>
<keyword evidence="10" id="KW-1185">Reference proteome</keyword>
<dbReference type="PANTHER" id="PTHR46659:SF1">
    <property type="entry name" value="SERINE_THREONINE_TYROSINE-INTERACTING-LIKE PROTEIN 1"/>
    <property type="match status" value="1"/>
</dbReference>
<dbReference type="InterPro" id="IPR036873">
    <property type="entry name" value="Rhodanese-like_dom_sf"/>
</dbReference>
<feature type="compositionally biased region" description="Polar residues" evidence="5">
    <location>
        <begin position="42"/>
        <end position="53"/>
    </location>
</feature>
<dbReference type="Proteomes" id="UP001209878">
    <property type="component" value="Unassembled WGS sequence"/>
</dbReference>
<dbReference type="FunFam" id="3.90.190.10:FF:000004">
    <property type="entry name" value="Protein phosphatase Slingshot homolog 2"/>
    <property type="match status" value="1"/>
</dbReference>
<feature type="region of interest" description="Disordered" evidence="5">
    <location>
        <begin position="1"/>
        <end position="26"/>
    </location>
</feature>
<comment type="caution">
    <text evidence="9">The sequence shown here is derived from an EMBL/GenBank/DDBJ whole genome shotgun (WGS) entry which is preliminary data.</text>
</comment>
<feature type="domain" description="Tyrosine specific protein phosphatases" evidence="7">
    <location>
        <begin position="339"/>
        <end position="397"/>
    </location>
</feature>
<evidence type="ECO:0000256" key="1">
    <source>
        <dbReference type="ARBA" id="ARBA00009580"/>
    </source>
</evidence>
<dbReference type="CDD" id="cd14498">
    <property type="entry name" value="DSP"/>
    <property type="match status" value="1"/>
</dbReference>
<dbReference type="Pfam" id="PF00581">
    <property type="entry name" value="Rhodanese"/>
    <property type="match status" value="1"/>
</dbReference>
<dbReference type="SUPFAM" id="SSF52821">
    <property type="entry name" value="Rhodanese/Cell cycle control phosphatase"/>
    <property type="match status" value="1"/>
</dbReference>
<feature type="compositionally biased region" description="Low complexity" evidence="5">
    <location>
        <begin position="105"/>
        <end position="116"/>
    </location>
</feature>
<dbReference type="PROSITE" id="PS00383">
    <property type="entry name" value="TYR_PHOSPHATASE_1"/>
    <property type="match status" value="1"/>
</dbReference>
<dbReference type="InterPro" id="IPR016130">
    <property type="entry name" value="Tyr_Pase_AS"/>
</dbReference>
<dbReference type="GO" id="GO:0005739">
    <property type="term" value="C:mitochondrion"/>
    <property type="evidence" value="ECO:0007669"/>
    <property type="project" value="TreeGrafter"/>
</dbReference>
<evidence type="ECO:0000259" key="7">
    <source>
        <dbReference type="PROSITE" id="PS50056"/>
    </source>
</evidence>
<feature type="compositionally biased region" description="Basic and acidic residues" evidence="5">
    <location>
        <begin position="10"/>
        <end position="26"/>
    </location>
</feature>
<evidence type="ECO:0000256" key="5">
    <source>
        <dbReference type="SAM" id="MobiDB-lite"/>
    </source>
</evidence>
<reference evidence="9" key="1">
    <citation type="journal article" date="2023" name="Mol. Biol. Evol.">
        <title>Third-Generation Sequencing Reveals the Adaptive Role of the Epigenome in Three Deep-Sea Polychaetes.</title>
        <authorList>
            <person name="Perez M."/>
            <person name="Aroh O."/>
            <person name="Sun Y."/>
            <person name="Lan Y."/>
            <person name="Juniper S.K."/>
            <person name="Young C.R."/>
            <person name="Angers B."/>
            <person name="Qian P.Y."/>
        </authorList>
    </citation>
    <scope>NUCLEOTIDE SEQUENCE</scope>
    <source>
        <strain evidence="9">R07B-5</strain>
    </source>
</reference>
<protein>
    <submittedName>
        <fullName evidence="9">Uncharacterized protein</fullName>
    </submittedName>
</protein>
<dbReference type="GO" id="GO:0001691">
    <property type="term" value="F:pseudophosphatase activity"/>
    <property type="evidence" value="ECO:0007669"/>
    <property type="project" value="TreeGrafter"/>
</dbReference>
<evidence type="ECO:0000313" key="9">
    <source>
        <dbReference type="EMBL" id="KAK2177483.1"/>
    </source>
</evidence>
<dbReference type="InterPro" id="IPR029021">
    <property type="entry name" value="Prot-tyrosine_phosphatase-like"/>
</dbReference>
<dbReference type="EMBL" id="JAODUO010000595">
    <property type="protein sequence ID" value="KAK2177483.1"/>
    <property type="molecule type" value="Genomic_DNA"/>
</dbReference>
<dbReference type="GO" id="GO:2001244">
    <property type="term" value="P:positive regulation of intrinsic apoptotic signaling pathway"/>
    <property type="evidence" value="ECO:0007669"/>
    <property type="project" value="TreeGrafter"/>
</dbReference>
<feature type="compositionally biased region" description="Polar residues" evidence="5">
    <location>
        <begin position="95"/>
        <end position="104"/>
    </location>
</feature>
<evidence type="ECO:0000256" key="3">
    <source>
        <dbReference type="ARBA" id="ARBA00022912"/>
    </source>
</evidence>